<keyword evidence="10" id="KW-0560">Oxidoreductase</keyword>
<keyword evidence="14" id="KW-0376">Hydrogen peroxide</keyword>
<dbReference type="GO" id="GO:0140825">
    <property type="term" value="F:lactoperoxidase activity"/>
    <property type="evidence" value="ECO:0007669"/>
    <property type="project" value="UniProtKB-EC"/>
</dbReference>
<comment type="cofactor">
    <cofactor evidence="16">
        <name>Ca(2+)</name>
        <dbReference type="ChEBI" id="CHEBI:29108"/>
    </cofactor>
    <text evidence="16">Binds 2 calcium ions per subunit.</text>
</comment>
<evidence type="ECO:0000256" key="13">
    <source>
        <dbReference type="ARBA" id="ARBA00023180"/>
    </source>
</evidence>
<evidence type="ECO:0000256" key="5">
    <source>
        <dbReference type="ARBA" id="ARBA00022525"/>
    </source>
</evidence>
<dbReference type="SUPFAM" id="SSF48113">
    <property type="entry name" value="Heme-dependent peroxidases"/>
    <property type="match status" value="1"/>
</dbReference>
<feature type="binding site" evidence="16">
    <location>
        <position position="242"/>
    </location>
    <ligand>
        <name>Ca(2+)</name>
        <dbReference type="ChEBI" id="CHEBI:29108"/>
        <label>1</label>
    </ligand>
</feature>
<feature type="compositionally biased region" description="Polar residues" evidence="18">
    <location>
        <begin position="606"/>
        <end position="623"/>
    </location>
</feature>
<keyword evidence="5" id="KW-0964">Secreted</keyword>
<dbReference type="EC" id="1.11.1.7" evidence="4"/>
<dbReference type="Gene3D" id="1.10.420.10">
    <property type="entry name" value="Peroxidase, domain 2"/>
    <property type="match status" value="1"/>
</dbReference>
<evidence type="ECO:0000259" key="20">
    <source>
        <dbReference type="PROSITE" id="PS50873"/>
    </source>
</evidence>
<dbReference type="FunFam" id="1.10.420.10:FF:000006">
    <property type="entry name" value="Peroxidase"/>
    <property type="match status" value="1"/>
</dbReference>
<evidence type="ECO:0000256" key="2">
    <source>
        <dbReference type="ARBA" id="ARBA00004613"/>
    </source>
</evidence>
<feature type="disulfide bond" evidence="17">
    <location>
        <begin position="288"/>
        <end position="486"/>
    </location>
</feature>
<feature type="binding site" evidence="16">
    <location>
        <position position="240"/>
    </location>
    <ligand>
        <name>Ca(2+)</name>
        <dbReference type="ChEBI" id="CHEBI:29108"/>
        <label>1</label>
    </ligand>
</feature>
<comment type="subcellular location">
    <subcellularLocation>
        <location evidence="2">Secreted</location>
    </subcellularLocation>
</comment>
<feature type="binding site" evidence="16">
    <location>
        <position position="255"/>
    </location>
    <ligand>
        <name>Ca(2+)</name>
        <dbReference type="ChEBI" id="CHEBI:29108"/>
        <label>1</label>
    </ligand>
</feature>
<proteinExistence type="inferred from homology"/>
<keyword evidence="19" id="KW-0732">Signal</keyword>
<feature type="binding site" evidence="16">
    <location>
        <position position="238"/>
    </location>
    <ligand>
        <name>Ca(2+)</name>
        <dbReference type="ChEBI" id="CHEBI:29108"/>
        <label>1</label>
    </ligand>
</feature>
<evidence type="ECO:0000256" key="14">
    <source>
        <dbReference type="ARBA" id="ARBA00023324"/>
    </source>
</evidence>
<dbReference type="OrthoDB" id="673951at2759"/>
<dbReference type="InterPro" id="IPR033905">
    <property type="entry name" value="Secretory_peroxidase"/>
</dbReference>
<dbReference type="InterPro" id="IPR019793">
    <property type="entry name" value="Peroxidases_heam-ligand_BS"/>
</dbReference>
<evidence type="ECO:0000256" key="11">
    <source>
        <dbReference type="ARBA" id="ARBA00023004"/>
    </source>
</evidence>
<organism evidence="21 22">
    <name type="scientific">Digitaria exilis</name>
    <dbReference type="NCBI Taxonomy" id="1010633"/>
    <lineage>
        <taxon>Eukaryota</taxon>
        <taxon>Viridiplantae</taxon>
        <taxon>Streptophyta</taxon>
        <taxon>Embryophyta</taxon>
        <taxon>Tracheophyta</taxon>
        <taxon>Spermatophyta</taxon>
        <taxon>Magnoliopsida</taxon>
        <taxon>Liliopsida</taxon>
        <taxon>Poales</taxon>
        <taxon>Poaceae</taxon>
        <taxon>PACMAD clade</taxon>
        <taxon>Panicoideae</taxon>
        <taxon>Panicodae</taxon>
        <taxon>Paniceae</taxon>
        <taxon>Anthephorinae</taxon>
        <taxon>Digitaria</taxon>
    </lineage>
</organism>
<feature type="domain" description="Plant heme peroxidase family profile" evidence="20">
    <location>
        <begin position="235"/>
        <end position="490"/>
    </location>
</feature>
<accession>A0A835AN15</accession>
<dbReference type="PROSITE" id="PS50873">
    <property type="entry name" value="PEROXIDASE_4"/>
    <property type="match status" value="1"/>
</dbReference>
<keyword evidence="12 17" id="KW-1015">Disulfide bond</keyword>
<evidence type="ECO:0000256" key="4">
    <source>
        <dbReference type="ARBA" id="ARBA00012313"/>
    </source>
</evidence>
<evidence type="ECO:0000256" key="16">
    <source>
        <dbReference type="PIRSR" id="PIRSR600823-3"/>
    </source>
</evidence>
<dbReference type="CDD" id="cd00693">
    <property type="entry name" value="secretory_peroxidase"/>
    <property type="match status" value="1"/>
</dbReference>
<gene>
    <name evidence="21" type="ORF">HU200_055921</name>
</gene>
<protein>
    <recommendedName>
        <fullName evidence="4">peroxidase</fullName>
        <ecNumber evidence="4">1.11.1.7</ecNumber>
    </recommendedName>
</protein>
<dbReference type="GO" id="GO:0020037">
    <property type="term" value="F:heme binding"/>
    <property type="evidence" value="ECO:0007669"/>
    <property type="project" value="InterPro"/>
</dbReference>
<feature type="binding site" description="axial binding residue" evidence="16">
    <location>
        <position position="360"/>
    </location>
    <ligand>
        <name>heme b</name>
        <dbReference type="ChEBI" id="CHEBI:60344"/>
    </ligand>
    <ligandPart>
        <name>Fe</name>
        <dbReference type="ChEBI" id="CHEBI:18248"/>
    </ligandPart>
</feature>
<evidence type="ECO:0000256" key="6">
    <source>
        <dbReference type="ARBA" id="ARBA00022559"/>
    </source>
</evidence>
<dbReference type="AlphaFoldDB" id="A0A835AN15"/>
<evidence type="ECO:0000256" key="7">
    <source>
        <dbReference type="ARBA" id="ARBA00022617"/>
    </source>
</evidence>
<keyword evidence="6" id="KW-0575">Peroxidase</keyword>
<dbReference type="GO" id="GO:0046872">
    <property type="term" value="F:metal ion binding"/>
    <property type="evidence" value="ECO:0007669"/>
    <property type="project" value="UniProtKB-KW"/>
</dbReference>
<comment type="caution">
    <text evidence="21">The sequence shown here is derived from an EMBL/GenBank/DDBJ whole genome shotgun (WGS) entry which is preliminary data.</text>
</comment>
<feature type="binding site" evidence="15">
    <location>
        <position position="330"/>
    </location>
    <ligand>
        <name>substrate</name>
    </ligand>
</feature>
<dbReference type="PRINTS" id="PR00458">
    <property type="entry name" value="PEROXIDASE"/>
</dbReference>
<dbReference type="InterPro" id="IPR010255">
    <property type="entry name" value="Haem_peroxidase_sf"/>
</dbReference>
<feature type="chain" id="PRO_5032602849" description="peroxidase" evidence="19">
    <location>
        <begin position="28"/>
        <end position="623"/>
    </location>
</feature>
<dbReference type="PANTHER" id="PTHR31388">
    <property type="entry name" value="PEROXIDASE 72-RELATED"/>
    <property type="match status" value="1"/>
</dbReference>
<dbReference type="Gene3D" id="1.10.520.10">
    <property type="match status" value="2"/>
</dbReference>
<keyword evidence="7" id="KW-0349">Heme</keyword>
<sequence length="623" mass="66835">MGCPSCSRSLWLSALAVAAALASAAAGAQQLSPGFYDATCPALQATVRRGVARAVRREPRMGASTGAKPSRGPWQQPIKAQAQQYASARLPLFSRDFLRIGRFSFPQTPPTTPCLTLLCVSSSSAYRTTRNRRRTLVPACRHAAPHVHTPTGQAVAVPAGIPCSQQASTQVSKRRKLKGTQPEQLRHWASILRLFFHDCFVNASIELTSDTDIYTLVVRSLLSHVCVPRIYIRAVLQGCDASVLLDDVPGNFTGEKNAGPNANSLRGYDVIDSIKAQVEASCKSTVSCADILALAARDAVNLVSHSSWTVPLGRRDARNTSAGAANANLPPPDASLATLLSTFRAKGLDARDLTALSGAHTVGRARCGVFRSHIYNDTAINATFAAELRASGACPFTGGDGNLAPLELNAPDAFDNGYFRDLVTRRVLLRSDQALYGGGGNGTTDALVLAYAANATAFAADFAAAMVRMGSIAPADGSVGEVRLNCRRDKDHGVPTDRKRALDSLMSHEIGIYQLRMRLRAVEITTVCVEQAGANRLAGKPARRCLSWQQRRRLRLVAVPARGPRAVRRRSWITSYMAAHLACQCTAACSTTLPSRVPIVPHRRGQNPSLISPFSDRGSTSRF</sequence>
<evidence type="ECO:0000256" key="17">
    <source>
        <dbReference type="PIRSR" id="PIRSR600823-5"/>
    </source>
</evidence>
<evidence type="ECO:0000256" key="15">
    <source>
        <dbReference type="PIRSR" id="PIRSR600823-2"/>
    </source>
</evidence>
<evidence type="ECO:0000256" key="12">
    <source>
        <dbReference type="ARBA" id="ARBA00023157"/>
    </source>
</evidence>
<keyword evidence="8 16" id="KW-0479">Metal-binding</keyword>
<dbReference type="Proteomes" id="UP000636709">
    <property type="component" value="Unassembled WGS sequence"/>
</dbReference>
<feature type="disulfide bond" evidence="17">
    <location>
        <begin position="367"/>
        <end position="394"/>
    </location>
</feature>
<evidence type="ECO:0000256" key="3">
    <source>
        <dbReference type="ARBA" id="ARBA00006873"/>
    </source>
</evidence>
<dbReference type="PROSITE" id="PS00435">
    <property type="entry name" value="PEROXIDASE_1"/>
    <property type="match status" value="1"/>
</dbReference>
<reference evidence="21" key="1">
    <citation type="submission" date="2020-07" db="EMBL/GenBank/DDBJ databases">
        <title>Genome sequence and genetic diversity analysis of an under-domesticated orphan crop, white fonio (Digitaria exilis).</title>
        <authorList>
            <person name="Bennetzen J.L."/>
            <person name="Chen S."/>
            <person name="Ma X."/>
            <person name="Wang X."/>
            <person name="Yssel A.E.J."/>
            <person name="Chaluvadi S.R."/>
            <person name="Johnson M."/>
            <person name="Gangashetty P."/>
            <person name="Hamidou F."/>
            <person name="Sanogo M.D."/>
            <person name="Zwaenepoel A."/>
            <person name="Wallace J."/>
            <person name="Van De Peer Y."/>
            <person name="Van Deynze A."/>
        </authorList>
    </citation>
    <scope>NUCLEOTIDE SEQUENCE</scope>
    <source>
        <tissue evidence="21">Leaves</tissue>
    </source>
</reference>
<evidence type="ECO:0000256" key="19">
    <source>
        <dbReference type="SAM" id="SignalP"/>
    </source>
</evidence>
<feature type="binding site" evidence="16">
    <location>
        <position position="415"/>
    </location>
    <ligand>
        <name>Ca(2+)</name>
        <dbReference type="ChEBI" id="CHEBI:29108"/>
        <label>2</label>
    </ligand>
</feature>
<comment type="cofactor">
    <cofactor evidence="16">
        <name>heme b</name>
        <dbReference type="ChEBI" id="CHEBI:60344"/>
    </cofactor>
    <text evidence="16">Binds 1 heme b (iron(II)-protoporphyrin IX) group per subunit.</text>
</comment>
<dbReference type="EMBL" id="JACEFO010002379">
    <property type="protein sequence ID" value="KAF8663309.1"/>
    <property type="molecule type" value="Genomic_DNA"/>
</dbReference>
<evidence type="ECO:0000256" key="9">
    <source>
        <dbReference type="ARBA" id="ARBA00022837"/>
    </source>
</evidence>
<dbReference type="GO" id="GO:0042744">
    <property type="term" value="P:hydrogen peroxide catabolic process"/>
    <property type="evidence" value="ECO:0007669"/>
    <property type="project" value="UniProtKB-KW"/>
</dbReference>
<evidence type="ECO:0000313" key="22">
    <source>
        <dbReference type="Proteomes" id="UP000636709"/>
    </source>
</evidence>
<evidence type="ECO:0000313" key="21">
    <source>
        <dbReference type="EMBL" id="KAF8663309.1"/>
    </source>
</evidence>
<keyword evidence="11 16" id="KW-0408">Iron</keyword>
<evidence type="ECO:0000256" key="10">
    <source>
        <dbReference type="ARBA" id="ARBA00023002"/>
    </source>
</evidence>
<feature type="signal peptide" evidence="19">
    <location>
        <begin position="1"/>
        <end position="27"/>
    </location>
</feature>
<dbReference type="InterPro" id="IPR002016">
    <property type="entry name" value="Haem_peroxidase"/>
</dbReference>
<feature type="region of interest" description="Disordered" evidence="18">
    <location>
        <begin position="600"/>
        <end position="623"/>
    </location>
</feature>
<evidence type="ECO:0000256" key="1">
    <source>
        <dbReference type="ARBA" id="ARBA00000189"/>
    </source>
</evidence>
<name>A0A835AN15_9POAL</name>
<keyword evidence="13" id="KW-0325">Glycoprotein</keyword>
<dbReference type="Pfam" id="PF00141">
    <property type="entry name" value="peroxidase"/>
    <property type="match status" value="1"/>
</dbReference>
<feature type="binding site" evidence="16">
    <location>
        <position position="361"/>
    </location>
    <ligand>
        <name>Ca(2+)</name>
        <dbReference type="ChEBI" id="CHEBI:29108"/>
        <label>2</label>
    </ligand>
</feature>
<dbReference type="PANTHER" id="PTHR31388:SF208">
    <property type="entry name" value="PEROXIDASE"/>
    <property type="match status" value="1"/>
</dbReference>
<dbReference type="GO" id="GO:0006979">
    <property type="term" value="P:response to oxidative stress"/>
    <property type="evidence" value="ECO:0007669"/>
    <property type="project" value="InterPro"/>
</dbReference>
<comment type="catalytic activity">
    <reaction evidence="1">
        <text>2 a phenolic donor + H2O2 = 2 a phenolic radical donor + 2 H2O</text>
        <dbReference type="Rhea" id="RHEA:56136"/>
        <dbReference type="ChEBI" id="CHEBI:15377"/>
        <dbReference type="ChEBI" id="CHEBI:16240"/>
        <dbReference type="ChEBI" id="CHEBI:139520"/>
        <dbReference type="ChEBI" id="CHEBI:139521"/>
        <dbReference type="EC" id="1.11.1.7"/>
    </reaction>
</comment>
<evidence type="ECO:0000256" key="8">
    <source>
        <dbReference type="ARBA" id="ARBA00022723"/>
    </source>
</evidence>
<dbReference type="InterPro" id="IPR000823">
    <property type="entry name" value="Peroxidase_pln"/>
</dbReference>
<dbReference type="GO" id="GO:0005576">
    <property type="term" value="C:extracellular region"/>
    <property type="evidence" value="ECO:0007669"/>
    <property type="project" value="UniProtKB-SubCell"/>
</dbReference>
<evidence type="ECO:0000256" key="18">
    <source>
        <dbReference type="SAM" id="MobiDB-lite"/>
    </source>
</evidence>
<keyword evidence="9 16" id="KW-0106">Calcium</keyword>
<keyword evidence="22" id="KW-1185">Reference proteome</keyword>
<comment type="similarity">
    <text evidence="3">Belongs to the peroxidase family. Ascorbate peroxidase subfamily.</text>
</comment>